<evidence type="ECO:0000259" key="1">
    <source>
        <dbReference type="Pfam" id="PF13304"/>
    </source>
</evidence>
<proteinExistence type="predicted"/>
<protein>
    <recommendedName>
        <fullName evidence="1">ATPase AAA-type core domain-containing protein</fullName>
    </recommendedName>
</protein>
<dbReference type="PANTHER" id="PTHR40396">
    <property type="entry name" value="ATPASE-LIKE PROTEIN"/>
    <property type="match status" value="1"/>
</dbReference>
<dbReference type="PANTHER" id="PTHR40396:SF1">
    <property type="entry name" value="ATPASE AAA-TYPE CORE DOMAIN-CONTAINING PROTEIN"/>
    <property type="match status" value="1"/>
</dbReference>
<organism evidence="2 3">
    <name type="scientific">Aquicella siphonis</name>
    <dbReference type="NCBI Taxonomy" id="254247"/>
    <lineage>
        <taxon>Bacteria</taxon>
        <taxon>Pseudomonadati</taxon>
        <taxon>Pseudomonadota</taxon>
        <taxon>Gammaproteobacteria</taxon>
        <taxon>Legionellales</taxon>
        <taxon>Coxiellaceae</taxon>
        <taxon>Aquicella</taxon>
    </lineage>
</organism>
<dbReference type="InterPro" id="IPR003959">
    <property type="entry name" value="ATPase_AAA_core"/>
</dbReference>
<accession>A0A5E4PEH1</accession>
<dbReference type="KEGG" id="asip:AQUSIP_02790"/>
<sequence length="398" mass="45301">MKVEQISIKNYKMFKDASVKSLPPMSVFVGANGAGKSTFFDVFGFLSDALKENVSIAINRRGGFKEVITRGCNENDLIEIEIKFRNLQEELESSPLITYQLKVGQEENKIIVHTEVLKYRRGMRGKPWHFLNFHRGKGTAITNEDQYGQQDAEENREEQTLSSPDILAIKGLGQFERFKAISSFRKLLEGWFVSNLQIEAARTIGDVGFAPHLSSKGENLAQVTKYIFENHKTIFDKICKKMSERVPGIGNVEAIQNDAGQIILKFRDGSFKDPFISRYVSDGTIKMFAYLVLLYDPNPHPLLCIEEPENYLYPQLLTELVDELRIYSRRGGQVFITTHSPDFLNALDIEEVFCIIKKNGISSICRAKDIPSVVSLWEEGEKLGALWRRGYFREGGLF</sequence>
<name>A0A5E4PEH1_9COXI</name>
<gene>
    <name evidence="2" type="ORF">AQUSIP_02790</name>
</gene>
<dbReference type="RefSeq" id="WP_148337917.1">
    <property type="nucleotide sequence ID" value="NZ_LR699119.1"/>
</dbReference>
<reference evidence="2 3" key="1">
    <citation type="submission" date="2019-08" db="EMBL/GenBank/DDBJ databases">
        <authorList>
            <person name="Guy L."/>
        </authorList>
    </citation>
    <scope>NUCLEOTIDE SEQUENCE [LARGE SCALE GENOMIC DNA]</scope>
    <source>
        <strain evidence="2 3">SGT-108</strain>
    </source>
</reference>
<dbReference type="Proteomes" id="UP000324194">
    <property type="component" value="Chromosome 1"/>
</dbReference>
<dbReference type="Pfam" id="PF13304">
    <property type="entry name" value="AAA_21"/>
    <property type="match status" value="1"/>
</dbReference>
<dbReference type="PIRSF" id="PIRSF029347">
    <property type="entry name" value="RecF"/>
    <property type="match status" value="1"/>
</dbReference>
<evidence type="ECO:0000313" key="2">
    <source>
        <dbReference type="EMBL" id="VVC75005.1"/>
    </source>
</evidence>
<dbReference type="GO" id="GO:0005524">
    <property type="term" value="F:ATP binding"/>
    <property type="evidence" value="ECO:0007669"/>
    <property type="project" value="InterPro"/>
</dbReference>
<feature type="domain" description="ATPase AAA-type core" evidence="1">
    <location>
        <begin position="26"/>
        <end position="344"/>
    </location>
</feature>
<dbReference type="OrthoDB" id="104167at2"/>
<evidence type="ECO:0000313" key="3">
    <source>
        <dbReference type="Proteomes" id="UP000324194"/>
    </source>
</evidence>
<dbReference type="GO" id="GO:0016887">
    <property type="term" value="F:ATP hydrolysis activity"/>
    <property type="evidence" value="ECO:0007669"/>
    <property type="project" value="InterPro"/>
</dbReference>
<dbReference type="InterPro" id="IPR027417">
    <property type="entry name" value="P-loop_NTPase"/>
</dbReference>
<dbReference type="InterPro" id="IPR014555">
    <property type="entry name" value="RecF-like"/>
</dbReference>
<keyword evidence="3" id="KW-1185">Reference proteome</keyword>
<dbReference type="EMBL" id="LR699119">
    <property type="protein sequence ID" value="VVC75005.1"/>
    <property type="molecule type" value="Genomic_DNA"/>
</dbReference>
<dbReference type="SUPFAM" id="SSF52540">
    <property type="entry name" value="P-loop containing nucleoside triphosphate hydrolases"/>
    <property type="match status" value="1"/>
</dbReference>
<dbReference type="AlphaFoldDB" id="A0A5E4PEH1"/>
<dbReference type="Gene3D" id="3.40.50.300">
    <property type="entry name" value="P-loop containing nucleotide triphosphate hydrolases"/>
    <property type="match status" value="1"/>
</dbReference>